<name>A0A8U0AWB5_PESTX</name>
<dbReference type="SMR" id="A0A8U0AWB5"/>
<dbReference type="PROSITE" id="PS00012">
    <property type="entry name" value="PHOSPHOPANTETHEINE"/>
    <property type="match status" value="1"/>
</dbReference>
<reference evidence="12" key="1">
    <citation type="submission" date="2020-12" db="EMBL/GenBank/DDBJ databases">
        <authorList>
            <person name="Li J."/>
            <person name="Zhen H."/>
            <person name="Chen Y."/>
            <person name="Liu L."/>
        </authorList>
    </citation>
    <scope>NUCLEOTIDE SEQUENCE</scope>
</reference>
<feature type="compositionally biased region" description="Acidic residues" evidence="8">
    <location>
        <begin position="1802"/>
        <end position="1812"/>
    </location>
</feature>
<organism evidence="12">
    <name type="scientific">Pestalotiopsis sp</name>
    <dbReference type="NCBI Taxonomy" id="36460"/>
    <lineage>
        <taxon>Eukaryota</taxon>
        <taxon>Fungi</taxon>
        <taxon>Dikarya</taxon>
        <taxon>Ascomycota</taxon>
        <taxon>Pezizomycotina</taxon>
        <taxon>Sordariomycetes</taxon>
        <taxon>Xylariomycetidae</taxon>
        <taxon>Amphisphaeriales</taxon>
        <taxon>Sporocadaceae</taxon>
        <taxon>Pestalotiopsis</taxon>
    </lineage>
</organism>
<dbReference type="InterPro" id="IPR014030">
    <property type="entry name" value="Ketoacyl_synth_N"/>
</dbReference>
<feature type="region of interest" description="Disordered" evidence="8">
    <location>
        <begin position="1318"/>
        <end position="1339"/>
    </location>
</feature>
<comment type="pathway">
    <text evidence="1">Secondary metabolite biosynthesis; terpenoid biosynthesis.</text>
</comment>
<dbReference type="Gene3D" id="3.40.50.150">
    <property type="entry name" value="Vaccinia Virus protein VP39"/>
    <property type="match status" value="1"/>
</dbReference>
<dbReference type="SUPFAM" id="SSF47336">
    <property type="entry name" value="ACP-like"/>
    <property type="match status" value="1"/>
</dbReference>
<dbReference type="SMART" id="SM00825">
    <property type="entry name" value="PKS_KS"/>
    <property type="match status" value="1"/>
</dbReference>
<evidence type="ECO:0000256" key="2">
    <source>
        <dbReference type="ARBA" id="ARBA00022450"/>
    </source>
</evidence>
<dbReference type="SUPFAM" id="SSF52151">
    <property type="entry name" value="FabD/lysophospholipase-like"/>
    <property type="match status" value="1"/>
</dbReference>
<dbReference type="InterPro" id="IPR020841">
    <property type="entry name" value="PKS_Beta-ketoAc_synthase_dom"/>
</dbReference>
<feature type="region of interest" description="N-terminal hotdog fold" evidence="7">
    <location>
        <begin position="1342"/>
        <end position="1480"/>
    </location>
</feature>
<dbReference type="CDD" id="cd02440">
    <property type="entry name" value="AdoMet_MTases"/>
    <property type="match status" value="1"/>
</dbReference>
<dbReference type="InterPro" id="IPR016035">
    <property type="entry name" value="Acyl_Trfase/lysoPLipase"/>
</dbReference>
<dbReference type="Pfam" id="PF00109">
    <property type="entry name" value="ketoacyl-synt"/>
    <property type="match status" value="1"/>
</dbReference>
<dbReference type="EMBL" id="MW373481">
    <property type="protein sequence ID" value="UPN67553.1"/>
    <property type="molecule type" value="mRNA"/>
</dbReference>
<evidence type="ECO:0000256" key="6">
    <source>
        <dbReference type="ARBA" id="ARBA00023268"/>
    </source>
</evidence>
<dbReference type="SMART" id="SM00827">
    <property type="entry name" value="PKS_AT"/>
    <property type="match status" value="1"/>
</dbReference>
<dbReference type="InterPro" id="IPR014031">
    <property type="entry name" value="Ketoacyl_synth_C"/>
</dbReference>
<dbReference type="PROSITE" id="PS00606">
    <property type="entry name" value="KS3_1"/>
    <property type="match status" value="1"/>
</dbReference>
<dbReference type="GO" id="GO:0008168">
    <property type="term" value="F:methyltransferase activity"/>
    <property type="evidence" value="ECO:0007669"/>
    <property type="project" value="UniProtKB-KW"/>
</dbReference>
<evidence type="ECO:0000313" key="12">
    <source>
        <dbReference type="EMBL" id="UPN67553.1"/>
    </source>
</evidence>
<dbReference type="GO" id="GO:0032259">
    <property type="term" value="P:methylation"/>
    <property type="evidence" value="ECO:0007669"/>
    <property type="project" value="UniProtKB-KW"/>
</dbReference>
<dbReference type="PANTHER" id="PTHR43775:SF21">
    <property type="entry name" value="NON-REDUCING POLYKETIDE SYNTHASE AUSA-RELATED"/>
    <property type="match status" value="1"/>
</dbReference>
<feature type="active site" description="Proton donor; for dehydratase activity" evidence="7">
    <location>
        <position position="1569"/>
    </location>
</feature>
<feature type="region of interest" description="C-terminal hotdog fold" evidence="7">
    <location>
        <begin position="1509"/>
        <end position="1666"/>
    </location>
</feature>
<keyword evidence="6" id="KW-0511">Multifunctional enzyme</keyword>
<dbReference type="InterPro" id="IPR016039">
    <property type="entry name" value="Thiolase-like"/>
</dbReference>
<dbReference type="InterPro" id="IPR006162">
    <property type="entry name" value="Ppantetheine_attach_site"/>
</dbReference>
<dbReference type="GO" id="GO:0004312">
    <property type="term" value="F:fatty acid synthase activity"/>
    <property type="evidence" value="ECO:0007669"/>
    <property type="project" value="TreeGrafter"/>
</dbReference>
<dbReference type="SMART" id="SM00826">
    <property type="entry name" value="PKS_DH"/>
    <property type="match status" value="1"/>
</dbReference>
<dbReference type="PROSITE" id="PS50075">
    <property type="entry name" value="CARRIER"/>
    <property type="match status" value="1"/>
</dbReference>
<dbReference type="GO" id="GO:0031177">
    <property type="term" value="F:phosphopantetheine binding"/>
    <property type="evidence" value="ECO:0007669"/>
    <property type="project" value="InterPro"/>
</dbReference>
<evidence type="ECO:0000259" key="10">
    <source>
        <dbReference type="PROSITE" id="PS52004"/>
    </source>
</evidence>
<evidence type="ECO:0000256" key="4">
    <source>
        <dbReference type="ARBA" id="ARBA00022603"/>
    </source>
</evidence>
<dbReference type="PANTHER" id="PTHR43775">
    <property type="entry name" value="FATTY ACID SYNTHASE"/>
    <property type="match status" value="1"/>
</dbReference>
<dbReference type="InterPro" id="IPR020806">
    <property type="entry name" value="PKS_PP-bd"/>
</dbReference>
<evidence type="ECO:0000256" key="8">
    <source>
        <dbReference type="SAM" id="MobiDB-lite"/>
    </source>
</evidence>
<dbReference type="PROSITE" id="PS52004">
    <property type="entry name" value="KS3_2"/>
    <property type="match status" value="1"/>
</dbReference>
<dbReference type="SUPFAM" id="SSF55048">
    <property type="entry name" value="Probable ACP-binding domain of malonyl-CoA ACP transacylase"/>
    <property type="match status" value="1"/>
</dbReference>
<dbReference type="Gene3D" id="3.10.129.110">
    <property type="entry name" value="Polyketide synthase dehydratase"/>
    <property type="match status" value="1"/>
</dbReference>
<dbReference type="InterPro" id="IPR016036">
    <property type="entry name" value="Malonyl_transacylase_ACP-bd"/>
</dbReference>
<dbReference type="InterPro" id="IPR050091">
    <property type="entry name" value="PKS_NRPS_Biosynth_Enz"/>
</dbReference>
<evidence type="ECO:0008006" key="13">
    <source>
        <dbReference type="Google" id="ProtNLM"/>
    </source>
</evidence>
<dbReference type="Pfam" id="PF16073">
    <property type="entry name" value="SAT"/>
    <property type="match status" value="1"/>
</dbReference>
<dbReference type="PROSITE" id="PS52019">
    <property type="entry name" value="PKS_MFAS_DH"/>
    <property type="match status" value="1"/>
</dbReference>
<dbReference type="SUPFAM" id="SSF53474">
    <property type="entry name" value="alpha/beta-Hydrolases"/>
    <property type="match status" value="1"/>
</dbReference>
<keyword evidence="3" id="KW-0597">Phosphoprotein</keyword>
<dbReference type="Pfam" id="PF07859">
    <property type="entry name" value="Abhydrolase_3"/>
    <property type="match status" value="1"/>
</dbReference>
<dbReference type="Pfam" id="PF08242">
    <property type="entry name" value="Methyltransf_12"/>
    <property type="match status" value="1"/>
</dbReference>
<feature type="region of interest" description="Disordered" evidence="8">
    <location>
        <begin position="1800"/>
        <end position="1823"/>
    </location>
</feature>
<dbReference type="SUPFAM" id="SSF53901">
    <property type="entry name" value="Thiolase-like"/>
    <property type="match status" value="1"/>
</dbReference>
<dbReference type="GO" id="GO:0004315">
    <property type="term" value="F:3-oxoacyl-[acyl-carrier-protein] synthase activity"/>
    <property type="evidence" value="ECO:0007669"/>
    <property type="project" value="InterPro"/>
</dbReference>
<dbReference type="GO" id="GO:0044550">
    <property type="term" value="P:secondary metabolite biosynthetic process"/>
    <property type="evidence" value="ECO:0007669"/>
    <property type="project" value="TreeGrafter"/>
</dbReference>
<dbReference type="GO" id="GO:0006633">
    <property type="term" value="P:fatty acid biosynthetic process"/>
    <property type="evidence" value="ECO:0007669"/>
    <property type="project" value="InterPro"/>
</dbReference>
<accession>A0A8U0AWB5</accession>
<dbReference type="Pfam" id="PF02801">
    <property type="entry name" value="Ketoacyl-synt_C"/>
    <property type="match status" value="1"/>
</dbReference>
<dbReference type="InterPro" id="IPR041068">
    <property type="entry name" value="HTH_51"/>
</dbReference>
<dbReference type="InterPro" id="IPR029058">
    <property type="entry name" value="AB_hydrolase_fold"/>
</dbReference>
<keyword evidence="2" id="KW-0596">Phosphopantetheine</keyword>
<evidence type="ECO:0000256" key="7">
    <source>
        <dbReference type="PROSITE-ProRule" id="PRU01363"/>
    </source>
</evidence>
<feature type="compositionally biased region" description="Basic and acidic residues" evidence="8">
    <location>
        <begin position="1323"/>
        <end position="1339"/>
    </location>
</feature>
<dbReference type="InterPro" id="IPR042104">
    <property type="entry name" value="PKS_dehydratase_sf"/>
</dbReference>
<dbReference type="Gene3D" id="3.40.366.10">
    <property type="entry name" value="Malonyl-Coenzyme A Acyl Carrier Protein, domain 2"/>
    <property type="match status" value="3"/>
</dbReference>
<dbReference type="InterPro" id="IPR013094">
    <property type="entry name" value="AB_hydrolase_3"/>
</dbReference>
<dbReference type="Gene3D" id="1.10.1200.10">
    <property type="entry name" value="ACP-like"/>
    <property type="match status" value="1"/>
</dbReference>
<dbReference type="Gene3D" id="3.40.50.1820">
    <property type="entry name" value="alpha/beta hydrolase"/>
    <property type="match status" value="1"/>
</dbReference>
<dbReference type="SMART" id="SM00823">
    <property type="entry name" value="PKS_PP"/>
    <property type="match status" value="1"/>
</dbReference>
<dbReference type="InterPro" id="IPR014043">
    <property type="entry name" value="Acyl_transferase_dom"/>
</dbReference>
<evidence type="ECO:0000259" key="9">
    <source>
        <dbReference type="PROSITE" id="PS50075"/>
    </source>
</evidence>
<dbReference type="SUPFAM" id="SSF53335">
    <property type="entry name" value="S-adenosyl-L-methionine-dependent methyltransferases"/>
    <property type="match status" value="1"/>
</dbReference>
<feature type="domain" description="Ketosynthase family 3 (KS3)" evidence="10">
    <location>
        <begin position="426"/>
        <end position="843"/>
    </location>
</feature>
<evidence type="ECO:0000256" key="5">
    <source>
        <dbReference type="ARBA" id="ARBA00022679"/>
    </source>
</evidence>
<dbReference type="InterPro" id="IPR020807">
    <property type="entry name" value="PKS_DH"/>
</dbReference>
<feature type="domain" description="Carrier" evidence="9">
    <location>
        <begin position="1718"/>
        <end position="1795"/>
    </location>
</feature>
<dbReference type="InterPro" id="IPR018201">
    <property type="entry name" value="Ketoacyl_synth_AS"/>
</dbReference>
<dbReference type="InterPro" id="IPR049900">
    <property type="entry name" value="PKS_mFAS_DH"/>
</dbReference>
<dbReference type="Gene3D" id="3.30.70.3290">
    <property type="match status" value="1"/>
</dbReference>
<protein>
    <recommendedName>
        <fullName evidence="13">S-adenosyl-L-methionine-dependent N-methyltransferase</fullName>
    </recommendedName>
</protein>
<dbReference type="Gene3D" id="3.40.47.10">
    <property type="match status" value="1"/>
</dbReference>
<dbReference type="InterPro" id="IPR009081">
    <property type="entry name" value="PP-bd_ACP"/>
</dbReference>
<dbReference type="InterPro" id="IPR036736">
    <property type="entry name" value="ACP-like_sf"/>
</dbReference>
<dbReference type="InterPro" id="IPR032088">
    <property type="entry name" value="SAT"/>
</dbReference>
<keyword evidence="5" id="KW-0808">Transferase</keyword>
<evidence type="ECO:0000259" key="11">
    <source>
        <dbReference type="PROSITE" id="PS52019"/>
    </source>
</evidence>
<dbReference type="InterPro" id="IPR029063">
    <property type="entry name" value="SAM-dependent_MTases_sf"/>
</dbReference>
<dbReference type="CDD" id="cd00833">
    <property type="entry name" value="PKS"/>
    <property type="match status" value="1"/>
</dbReference>
<evidence type="ECO:0000256" key="3">
    <source>
        <dbReference type="ARBA" id="ARBA00022553"/>
    </source>
</evidence>
<dbReference type="InterPro" id="IPR001227">
    <property type="entry name" value="Ac_transferase_dom_sf"/>
</dbReference>
<evidence type="ECO:0000256" key="1">
    <source>
        <dbReference type="ARBA" id="ARBA00004721"/>
    </source>
</evidence>
<dbReference type="InterPro" id="IPR013217">
    <property type="entry name" value="Methyltransf_12"/>
</dbReference>
<dbReference type="GO" id="GO:0016787">
    <property type="term" value="F:hydrolase activity"/>
    <property type="evidence" value="ECO:0007669"/>
    <property type="project" value="InterPro"/>
</dbReference>
<keyword evidence="4" id="KW-0489">Methyltransferase</keyword>
<dbReference type="Pfam" id="PF18558">
    <property type="entry name" value="HTH_51"/>
    <property type="match status" value="1"/>
</dbReference>
<proteinExistence type="evidence at transcript level"/>
<dbReference type="Pfam" id="PF00698">
    <property type="entry name" value="Acyl_transf_1"/>
    <property type="match status" value="1"/>
</dbReference>
<feature type="domain" description="PKS/mFAS DH" evidence="11">
    <location>
        <begin position="1342"/>
        <end position="1666"/>
    </location>
</feature>
<sequence>MSAHHGLPSLLVFGPQTELSFEEILSDLRLEIVSNPHLSALRDGVADLPRFWHNLVSSDPSLSSVPGAKHLTQLAQWVANGGPFPHGGEPGAGPPNHYSLAVTVLLQISQYTRYLGHLSGGKGGDDAHRSVLGAVGAAGGIQGFCVGFLSAVAAATAKNEADLGAAATVALRLAVCIGAHVDRDGIFAQEPIQTSCVAVRWKEGTGVGNAEVEKVARSYPQAYTSSITDDACVTVTLRNVDVDAFILEVRGLGLRAKSVPVHGRFHTNDHTNAVDKLMELVRREKELQFPCVKELQAPIRSTIDGSIIAPEGSDQGSLQLTRLALHSTLLKPASWYTTLKSAVQQLEGSNKTVAFAGFGNHIPASLVQASSLHVLSLSNLRGANDKTSVNGVNGINGVNGVNGMNGVHDTQAIPVTAEDDLSQYPSHSIAIVGMAGRFPGADSVDELWDLLLARKSMVEPAPVERLNLPQTGEYADTKWWGNFLRDPETFDHRFFKKSSREAIAWDPQQRLLLEVMYEALESAGYFRPKGTEEPDDYGCYIGAVMNNYYDNLSCHPPTAYGMMGTARCFLSGRMSHYFGWTGPALTMDTACSSSLVALNTACRAIWSGECSRAVAGGTNVICSPIDYQNLGAAGFLSPSGQCKPFDASADGYCRGEAVAVVVLKRLSDALRDGDAVHGVVVGSAVNQNHNDSHITVPHSESQVALYQNVMRQGGIETDEVSYVEAHGTGTVVGDPIEARSIRKAFGGPQRDALLHFGSIKGNIGHTESTAGVTGLIKVLLMMRHGRIPPQASFATLNPDLPSIGDDKMAVPQSVLDWNPESGRVACVNSYGAAGSNAAVVVREKPSFLTAAAAAATAPVQLAKYPLFVSANSTTSLGMYSGKLLSKLKDAKATTTPAALLAALTFNLADRANHALPVRLATTVTSLGDLETKLEAAAAGSTSDVISPPQGKPKPTDVVLVFGGQESNFIGLSEEIYHSAKVFRHHLETCSDLLVSQGRSSLFPIVFQRDPVQELVSLHAGLFAVQYASAKAWLDCGLKASAVVGHSFGQLTALCISGVLSLDDALKLVTGRAEIMEKHWGSESGSMLFVQADRRTVEQALRSLQGNQNDGSKESYAEIACYNGPKSHVVVGSAQSIDLLEQQLGGSVRTKKLNVTHGFHSRFTEPMLEHIAAVAQGLVWRRPSIPLETCDEVETQLEPDFRIAADHTRRPVFFQHAIERLAARFSQSNCAWVEAGRGSSVMQLVRGCVADSQSQSQAFLSAQLTSAEAQASLANTTVELWKRGFAAQYWAFHRSQKDEFGYLSLPPYQFEKTRHWLPYTGRGGPEKEEEKSESKDEAAPETHELLTFLNYKGAGAESADKEAVFRIDPYADRFQALLSGHIMGGQTLAPASLYFEVVSRAALVLQGDIVATTYVPTVSDLVMTSPIGQDKTKTITLTLTRENGAEDEPSWSFSITLHDITSAAAPVEQSTGRVGLRKRTDARAARAFERFEALTGHGRRVDEVFAHPEAETMRGQHIYRAFNTVVQYAPAFHGIKQVASVGTEAAGIVRVTPDPSDPADQRLCDTPMTDSFMQFAGFMINYFSNANTEDVLVCVQMEHVEMGGGFDPDAGEWRVYATMTNGGAAIGDKGQHIDASADIYVFDTRTGKMVMAAFGFGFSRMPRALLGRMLESANKTKASASSSALLPGSTPVAFKDTAPSVSVAADAPVQKKSTGPKKSAARSKRRELLQIVSNVSDIPLSDIAGEATLEDLGVDSLMATEVINDIRTELGLTIDLTSFLFFTDIQALVVYVDEQLGLGGGVDEADDDEDDDEAIKQNASPADSGIADINMSEPTLDLTETAKDDIRPTITNALEAFRETRLNFDQLAKVTEALNFWKDAYPHQKRLVLAYTVEAFAQIGCDLKTLRAGDAVPQVKGTLERHGQVVRQFYRVLEDGELIKFDSLGRSLFTRTSTPIDPVPAEAIYHEMIDLHPQHATVNKLVRAVGCELAQCLTGAKDCLQILFGDRANKKTLDDMYEYWPLVRTPSLVLGDFLAQALTRASGGGKFRILEIGAGTGGTTRHLVPLLRSLGIPFEYTFTDLSASLVAAAKRQWKDLAKDGTMLFRVVDIEQPPLPEDTAAYHIVLSTNCVHATRDLNVSLRNIRSMLRDDGALTLIEMTRNMFWLDVVVGLLEGWWLFEDGRDYALVDEKHWEGVMKGAGFEAVEWSDGESPESKTVRVIAAFPTANTTDNNTNGDLVVNGTASKLVNDTNGFLGASPAKKPENVKAVLETVVYKKIGDLDIHADVYWPVSASSGPQRPKPIALMIHGGSHIIFSRKDIRPPQTRLLLSQGFLPVSLDHRLCPETPLAEGAMADVCSALAWVRDTLPDLNSPYRPAGLEIDGTRVVVIGWSSGGQLAMSLNWTAPARGLAPPSAVLAFYPPSDYEDPWWRAPIQPIGAADTGLEYDVLDAVQDTPVTNYGVVGAWEPLSDPRIRTDPRCRIVLHINWKAQTLPVIVNGLPSRRKANAEASSTKTDWNAAPQPTLERVRAVSPRAHITGGTYANVPTFLIHGTADDLIPWQQSQGTYDALVARGIPTGLVLVEGAPHICDLSSDPESAGWKAALRGYEFISSFVL</sequence>
<dbReference type="Pfam" id="PF00550">
    <property type="entry name" value="PP-binding"/>
    <property type="match status" value="1"/>
</dbReference>
<feature type="active site" description="Proton acceptor; for dehydratase activity" evidence="7">
    <location>
        <position position="1380"/>
    </location>
</feature>